<dbReference type="SUPFAM" id="SSF56317">
    <property type="entry name" value="Carbon-nitrogen hydrolase"/>
    <property type="match status" value="1"/>
</dbReference>
<dbReference type="Gene3D" id="3.60.110.10">
    <property type="entry name" value="Carbon-nitrogen hydrolase"/>
    <property type="match status" value="1"/>
</dbReference>
<evidence type="ECO:0000259" key="2">
    <source>
        <dbReference type="PROSITE" id="PS50263"/>
    </source>
</evidence>
<proteinExistence type="predicted"/>
<sequence>MAPLYKIALIQLQPKDVAVQDNYARAESFIRQAAAQGAHLAVLTEYHLTSWCPDHPDFIAACAESATYLPRYQALARELHINIVPGTICEVHDSAGGDKEEIRNMAYWIAATSGSLIGSYQKKNLWHSERAHLTAGLSQPRHTAFDTPLTWSDNGGPIRGGMLICWDLTFPEAFRELVLDGAELVVVPSFWLCDRGELDEDRLRMNPDCEQLFLNSVLVARAFENGCVVVYCNTGGLSQVAAPVYGCVGGGSGLGINEEAMRVVEVDFGAVKVLEREYKVRKDMNGEGWHYGYGKQGKGV</sequence>
<dbReference type="GO" id="GO:0016811">
    <property type="term" value="F:hydrolase activity, acting on carbon-nitrogen (but not peptide) bonds, in linear amides"/>
    <property type="evidence" value="ECO:0007669"/>
    <property type="project" value="TreeGrafter"/>
</dbReference>
<name>A0AAN6Q6A0_9PEZI</name>
<dbReference type="PANTHER" id="PTHR43674">
    <property type="entry name" value="NITRILASE C965.09-RELATED"/>
    <property type="match status" value="1"/>
</dbReference>
<dbReference type="AlphaFoldDB" id="A0AAN6Q6A0"/>
<dbReference type="Pfam" id="PF00795">
    <property type="entry name" value="CN_hydrolase"/>
    <property type="match status" value="1"/>
</dbReference>
<keyword evidence="1 3" id="KW-0378">Hydrolase</keyword>
<dbReference type="Proteomes" id="UP001305647">
    <property type="component" value="Unassembled WGS sequence"/>
</dbReference>
<evidence type="ECO:0000256" key="1">
    <source>
        <dbReference type="ARBA" id="ARBA00022801"/>
    </source>
</evidence>
<comment type="caution">
    <text evidence="3">The sequence shown here is derived from an EMBL/GenBank/DDBJ whole genome shotgun (WGS) entry which is preliminary data.</text>
</comment>
<dbReference type="PROSITE" id="PS50263">
    <property type="entry name" value="CN_HYDROLASE"/>
    <property type="match status" value="1"/>
</dbReference>
<accession>A0AAN6Q6A0</accession>
<keyword evidence="4" id="KW-1185">Reference proteome</keyword>
<evidence type="ECO:0000313" key="3">
    <source>
        <dbReference type="EMBL" id="KAK4101557.1"/>
    </source>
</evidence>
<organism evidence="3 4">
    <name type="scientific">Parathielavia hyrcaniae</name>
    <dbReference type="NCBI Taxonomy" id="113614"/>
    <lineage>
        <taxon>Eukaryota</taxon>
        <taxon>Fungi</taxon>
        <taxon>Dikarya</taxon>
        <taxon>Ascomycota</taxon>
        <taxon>Pezizomycotina</taxon>
        <taxon>Sordariomycetes</taxon>
        <taxon>Sordariomycetidae</taxon>
        <taxon>Sordariales</taxon>
        <taxon>Chaetomiaceae</taxon>
        <taxon>Parathielavia</taxon>
    </lineage>
</organism>
<dbReference type="InterPro" id="IPR003010">
    <property type="entry name" value="C-N_Hydrolase"/>
</dbReference>
<dbReference type="CDD" id="cd07197">
    <property type="entry name" value="nitrilase"/>
    <property type="match status" value="1"/>
</dbReference>
<dbReference type="PANTHER" id="PTHR43674:SF16">
    <property type="entry name" value="CARBON-NITROGEN FAMILY, PUTATIVE (AFU_ORTHOLOGUE AFUA_5G02350)-RELATED"/>
    <property type="match status" value="1"/>
</dbReference>
<feature type="domain" description="CN hydrolase" evidence="2">
    <location>
        <begin position="5"/>
        <end position="268"/>
    </location>
</feature>
<gene>
    <name evidence="3" type="ORF">N658DRAFT_425249</name>
</gene>
<dbReference type="InterPro" id="IPR036526">
    <property type="entry name" value="C-N_Hydrolase_sf"/>
</dbReference>
<protein>
    <submittedName>
        <fullName evidence="3">Carbon-nitrogen hydrolase</fullName>
    </submittedName>
</protein>
<reference evidence="3" key="1">
    <citation type="journal article" date="2023" name="Mol. Phylogenet. Evol.">
        <title>Genome-scale phylogeny and comparative genomics of the fungal order Sordariales.</title>
        <authorList>
            <person name="Hensen N."/>
            <person name="Bonometti L."/>
            <person name="Westerberg I."/>
            <person name="Brannstrom I.O."/>
            <person name="Guillou S."/>
            <person name="Cros-Aarteil S."/>
            <person name="Calhoun S."/>
            <person name="Haridas S."/>
            <person name="Kuo A."/>
            <person name="Mondo S."/>
            <person name="Pangilinan J."/>
            <person name="Riley R."/>
            <person name="LaButti K."/>
            <person name="Andreopoulos B."/>
            <person name="Lipzen A."/>
            <person name="Chen C."/>
            <person name="Yan M."/>
            <person name="Daum C."/>
            <person name="Ng V."/>
            <person name="Clum A."/>
            <person name="Steindorff A."/>
            <person name="Ohm R.A."/>
            <person name="Martin F."/>
            <person name="Silar P."/>
            <person name="Natvig D.O."/>
            <person name="Lalanne C."/>
            <person name="Gautier V."/>
            <person name="Ament-Velasquez S.L."/>
            <person name="Kruys A."/>
            <person name="Hutchinson M.I."/>
            <person name="Powell A.J."/>
            <person name="Barry K."/>
            <person name="Miller A.N."/>
            <person name="Grigoriev I.V."/>
            <person name="Debuchy R."/>
            <person name="Gladieux P."/>
            <person name="Hiltunen Thoren M."/>
            <person name="Johannesson H."/>
        </authorList>
    </citation>
    <scope>NUCLEOTIDE SEQUENCE</scope>
    <source>
        <strain evidence="3">CBS 757.83</strain>
    </source>
</reference>
<dbReference type="InterPro" id="IPR050345">
    <property type="entry name" value="Aliph_Amidase/BUP"/>
</dbReference>
<evidence type="ECO:0000313" key="4">
    <source>
        <dbReference type="Proteomes" id="UP001305647"/>
    </source>
</evidence>
<dbReference type="EMBL" id="MU863634">
    <property type="protein sequence ID" value="KAK4101557.1"/>
    <property type="molecule type" value="Genomic_DNA"/>
</dbReference>
<reference evidence="3" key="2">
    <citation type="submission" date="2023-05" db="EMBL/GenBank/DDBJ databases">
        <authorList>
            <consortium name="Lawrence Berkeley National Laboratory"/>
            <person name="Steindorff A."/>
            <person name="Hensen N."/>
            <person name="Bonometti L."/>
            <person name="Westerberg I."/>
            <person name="Brannstrom I.O."/>
            <person name="Guillou S."/>
            <person name="Cros-Aarteil S."/>
            <person name="Calhoun S."/>
            <person name="Haridas S."/>
            <person name="Kuo A."/>
            <person name="Mondo S."/>
            <person name="Pangilinan J."/>
            <person name="Riley R."/>
            <person name="Labutti K."/>
            <person name="Andreopoulos B."/>
            <person name="Lipzen A."/>
            <person name="Chen C."/>
            <person name="Yanf M."/>
            <person name="Daum C."/>
            <person name="Ng V."/>
            <person name="Clum A."/>
            <person name="Ohm R."/>
            <person name="Martin F."/>
            <person name="Silar P."/>
            <person name="Natvig D."/>
            <person name="Lalanne C."/>
            <person name="Gautier V."/>
            <person name="Ament-Velasquez S.L."/>
            <person name="Kruys A."/>
            <person name="Hutchinson M.I."/>
            <person name="Powell A.J."/>
            <person name="Barry K."/>
            <person name="Miller A.N."/>
            <person name="Grigoriev I.V."/>
            <person name="Debuchy R."/>
            <person name="Gladieux P."/>
            <person name="Thoren M.H."/>
            <person name="Johannesson H."/>
        </authorList>
    </citation>
    <scope>NUCLEOTIDE SEQUENCE</scope>
    <source>
        <strain evidence="3">CBS 757.83</strain>
    </source>
</reference>